<gene>
    <name evidence="1" type="ORF">DZ860_00695</name>
</gene>
<dbReference type="AlphaFoldDB" id="A0A3A6QV84"/>
<evidence type="ECO:0000313" key="2">
    <source>
        <dbReference type="Proteomes" id="UP000273252"/>
    </source>
</evidence>
<protein>
    <submittedName>
        <fullName evidence="1">Uncharacterized protein</fullName>
    </submittedName>
</protein>
<comment type="caution">
    <text evidence="1">The sequence shown here is derived from an EMBL/GenBank/DDBJ whole genome shotgun (WGS) entry which is preliminary data.</text>
</comment>
<name>A0A3A6QV84_9VIBR</name>
<organism evidence="1 2">
    <name type="scientific">Vibrio sinensis</name>
    <dbReference type="NCBI Taxonomy" id="2302434"/>
    <lineage>
        <taxon>Bacteria</taxon>
        <taxon>Pseudomonadati</taxon>
        <taxon>Pseudomonadota</taxon>
        <taxon>Gammaproteobacteria</taxon>
        <taxon>Vibrionales</taxon>
        <taxon>Vibrionaceae</taxon>
        <taxon>Vibrio</taxon>
    </lineage>
</organism>
<dbReference type="Proteomes" id="UP000273252">
    <property type="component" value="Unassembled WGS sequence"/>
</dbReference>
<keyword evidence="2" id="KW-1185">Reference proteome</keyword>
<evidence type="ECO:0000313" key="1">
    <source>
        <dbReference type="EMBL" id="RJX75238.1"/>
    </source>
</evidence>
<reference evidence="1 2" key="1">
    <citation type="submission" date="2018-08" db="EMBL/GenBank/DDBJ databases">
        <title>Vibrio isolated from the Eastern China Marginal Seas.</title>
        <authorList>
            <person name="Li Y."/>
        </authorList>
    </citation>
    <scope>NUCLEOTIDE SEQUENCE [LARGE SCALE GENOMIC DNA]</scope>
    <source>
        <strain evidence="1 2">BEI233</strain>
    </source>
</reference>
<dbReference type="EMBL" id="QVMU01000001">
    <property type="protein sequence ID" value="RJX75238.1"/>
    <property type="molecule type" value="Genomic_DNA"/>
</dbReference>
<proteinExistence type="predicted"/>
<accession>A0A3A6QV84</accession>
<sequence>MKTLFNSGVIRYEKILRLRRTGLSKRQSATLVRELYLIQKNEFVLDIDGIQKRLIVSGYSSAQAAALAAIIFDISNSIRCPYESLS</sequence>